<feature type="transmembrane region" description="Helical" evidence="1">
    <location>
        <begin position="95"/>
        <end position="113"/>
    </location>
</feature>
<reference evidence="3" key="1">
    <citation type="submission" date="2017-08" db="EMBL/GenBank/DDBJ databases">
        <title>Direct submision.</title>
        <authorList>
            <person name="Kim S.-J."/>
            <person name="Rhee S.-K."/>
        </authorList>
    </citation>
    <scope>NUCLEOTIDE SEQUENCE [LARGE SCALE GENOMIC DNA]</scope>
    <source>
        <strain evidence="3">GI5</strain>
    </source>
</reference>
<evidence type="ECO:0000313" key="3">
    <source>
        <dbReference type="Proteomes" id="UP000235116"/>
    </source>
</evidence>
<evidence type="ECO:0008006" key="4">
    <source>
        <dbReference type="Google" id="ProtNLM"/>
    </source>
</evidence>
<feature type="transmembrane region" description="Helical" evidence="1">
    <location>
        <begin position="20"/>
        <end position="44"/>
    </location>
</feature>
<dbReference type="EMBL" id="CP022684">
    <property type="protein sequence ID" value="AUM12264.1"/>
    <property type="molecule type" value="Genomic_DNA"/>
</dbReference>
<keyword evidence="3" id="KW-1185">Reference proteome</keyword>
<feature type="transmembrane region" description="Helical" evidence="1">
    <location>
        <begin position="64"/>
        <end position="83"/>
    </location>
</feature>
<dbReference type="RefSeq" id="WP_101893600.1">
    <property type="nucleotide sequence ID" value="NZ_CP022684.1"/>
</dbReference>
<organism evidence="2 3">
    <name type="scientific">Ketobacter alkanivorans</name>
    <dbReference type="NCBI Taxonomy" id="1917421"/>
    <lineage>
        <taxon>Bacteria</taxon>
        <taxon>Pseudomonadati</taxon>
        <taxon>Pseudomonadota</taxon>
        <taxon>Gammaproteobacteria</taxon>
        <taxon>Pseudomonadales</taxon>
        <taxon>Ketobacteraceae</taxon>
        <taxon>Ketobacter</taxon>
    </lineage>
</organism>
<dbReference type="Proteomes" id="UP000235116">
    <property type="component" value="Chromosome"/>
</dbReference>
<evidence type="ECO:0000313" key="2">
    <source>
        <dbReference type="EMBL" id="AUM12264.1"/>
    </source>
</evidence>
<protein>
    <recommendedName>
        <fullName evidence="4">DUF4345 domain-containing protein</fullName>
    </recommendedName>
</protein>
<keyword evidence="1" id="KW-0812">Transmembrane</keyword>
<sequence length="147" mass="15945">MSTAVSSDGRDSGRAASPWLLLFSSVLMVLGVGLLALYFVYLPMPHWFQSEIAMQQAGVSDPGMIFYCLATAGSAFVVWGRLMGCLRGDVINRSALMKAAALGMLLLGVMRLGTALFPHGAFQQMVALPVTEFILFSFIAWRLYKSA</sequence>
<dbReference type="OrthoDB" id="9926267at2"/>
<name>A0A2K9LN97_9GAMM</name>
<proteinExistence type="predicted"/>
<evidence type="ECO:0000256" key="1">
    <source>
        <dbReference type="SAM" id="Phobius"/>
    </source>
</evidence>
<keyword evidence="1" id="KW-0472">Membrane</keyword>
<dbReference type="KEGG" id="kak:Kalk_07495"/>
<gene>
    <name evidence="2" type="ORF">Kalk_07495</name>
</gene>
<feature type="transmembrane region" description="Helical" evidence="1">
    <location>
        <begin position="125"/>
        <end position="144"/>
    </location>
</feature>
<accession>A0A2K9LN97</accession>
<dbReference type="AlphaFoldDB" id="A0A2K9LN97"/>
<keyword evidence="1" id="KW-1133">Transmembrane helix</keyword>